<gene>
    <name evidence="1" type="ORF">OUZ56_002653</name>
</gene>
<organism evidence="1 2">
    <name type="scientific">Daphnia magna</name>
    <dbReference type="NCBI Taxonomy" id="35525"/>
    <lineage>
        <taxon>Eukaryota</taxon>
        <taxon>Metazoa</taxon>
        <taxon>Ecdysozoa</taxon>
        <taxon>Arthropoda</taxon>
        <taxon>Crustacea</taxon>
        <taxon>Branchiopoda</taxon>
        <taxon>Diplostraca</taxon>
        <taxon>Cladocera</taxon>
        <taxon>Anomopoda</taxon>
        <taxon>Daphniidae</taxon>
        <taxon>Daphnia</taxon>
    </lineage>
</organism>
<reference evidence="1 2" key="1">
    <citation type="journal article" date="2023" name="Nucleic Acids Res.">
        <title>The hologenome of Daphnia magna reveals possible DNA methylation and microbiome-mediated evolution of the host genome.</title>
        <authorList>
            <person name="Chaturvedi A."/>
            <person name="Li X."/>
            <person name="Dhandapani V."/>
            <person name="Marshall H."/>
            <person name="Kissane S."/>
            <person name="Cuenca-Cambronero M."/>
            <person name="Asole G."/>
            <person name="Calvet F."/>
            <person name="Ruiz-Romero M."/>
            <person name="Marangio P."/>
            <person name="Guigo R."/>
            <person name="Rago D."/>
            <person name="Mirbahai L."/>
            <person name="Eastwood N."/>
            <person name="Colbourne J.K."/>
            <person name="Zhou J."/>
            <person name="Mallon E."/>
            <person name="Orsini L."/>
        </authorList>
    </citation>
    <scope>NUCLEOTIDE SEQUENCE [LARGE SCALE GENOMIC DNA]</scope>
    <source>
        <strain evidence="1">LRV0_1</strain>
    </source>
</reference>
<dbReference type="EMBL" id="JAOYFB010000036">
    <property type="protein sequence ID" value="KAK4020698.1"/>
    <property type="molecule type" value="Genomic_DNA"/>
</dbReference>
<dbReference type="Proteomes" id="UP001234178">
    <property type="component" value="Unassembled WGS sequence"/>
</dbReference>
<protein>
    <submittedName>
        <fullName evidence="1">Uncharacterized protein</fullName>
    </submittedName>
</protein>
<comment type="caution">
    <text evidence="1">The sequence shown here is derived from an EMBL/GenBank/DDBJ whole genome shotgun (WGS) entry which is preliminary data.</text>
</comment>
<evidence type="ECO:0000313" key="1">
    <source>
        <dbReference type="EMBL" id="KAK4020698.1"/>
    </source>
</evidence>
<name>A0ABR0A6G3_9CRUS</name>
<sequence>MPVLPPSTDRVDLILQFFCLLRGGSNLIHVKSDAAAAPARYNNAQPLQGMRVVGEVLWILYTQLCYSF</sequence>
<evidence type="ECO:0000313" key="2">
    <source>
        <dbReference type="Proteomes" id="UP001234178"/>
    </source>
</evidence>
<accession>A0ABR0A6G3</accession>
<proteinExistence type="predicted"/>
<keyword evidence="2" id="KW-1185">Reference proteome</keyword>